<dbReference type="Proteomes" id="UP000091956">
    <property type="component" value="Unassembled WGS sequence"/>
</dbReference>
<feature type="region of interest" description="Disordered" evidence="6">
    <location>
        <begin position="310"/>
        <end position="360"/>
    </location>
</feature>
<feature type="region of interest" description="Disordered" evidence="6">
    <location>
        <begin position="375"/>
        <end position="394"/>
    </location>
</feature>
<keyword evidence="10" id="KW-1185">Reference proteome</keyword>
<evidence type="ECO:0000256" key="1">
    <source>
        <dbReference type="ARBA" id="ARBA00004141"/>
    </source>
</evidence>
<accession>A0A1B8GFN3</accession>
<dbReference type="GO" id="GO:0016020">
    <property type="term" value="C:membrane"/>
    <property type="evidence" value="ECO:0007669"/>
    <property type="project" value="UniProtKB-SubCell"/>
</dbReference>
<evidence type="ECO:0000256" key="6">
    <source>
        <dbReference type="SAM" id="MobiDB-lite"/>
    </source>
</evidence>
<keyword evidence="2 7" id="KW-0812">Transmembrane</keyword>
<feature type="transmembrane region" description="Helical" evidence="7">
    <location>
        <begin position="51"/>
        <end position="71"/>
    </location>
</feature>
<dbReference type="RefSeq" id="XP_059319514.1">
    <property type="nucleotide sequence ID" value="XM_059463920.1"/>
</dbReference>
<proteinExistence type="inferred from homology"/>
<evidence type="ECO:0000256" key="4">
    <source>
        <dbReference type="ARBA" id="ARBA00023136"/>
    </source>
</evidence>
<sequence length="394" mass="43384">MVDTLQPAALAIIGVSLFLSTVFFALRIGARILQVKTERHYDKLIKWSDGFLLAAYVLVAAESCVIIRYTLYTWQGYHKADIPHLSIEQKVTGGKYNIANQLLYNPILSLVKASVIFFLLRIGNTHRIARISLWVALALNLALAIAIVFACAFQCTPARYVYAAAQMDYDAQIAAGADSDGKVNGEVVKGGHCFHQVQFFLISAGLAVLTDLIVLAIPTVIVWDLKMSRRRKLVAIGMLSAGAIVTAVSIARIVVYNWRFSPNNHDQTYGVGYTISSIEANLAVVTGSIPALKPLVTRFVPRFFSNDKDYSDRPSGYPRGHRSKSGPKSDKDHHALDTFGAQVGGWKGSGRRTEAWSSDEHILTRPEEIRRNVEVDITFSEATSDDGKGPQSLR</sequence>
<feature type="transmembrane region" description="Helical" evidence="7">
    <location>
        <begin position="233"/>
        <end position="258"/>
    </location>
</feature>
<dbReference type="PANTHER" id="PTHR33048">
    <property type="entry name" value="PTH11-LIKE INTEGRAL MEMBRANE PROTEIN (AFU_ORTHOLOGUE AFUA_5G11245)"/>
    <property type="match status" value="1"/>
</dbReference>
<feature type="domain" description="Rhodopsin" evidence="8">
    <location>
        <begin position="42"/>
        <end position="297"/>
    </location>
</feature>
<reference evidence="9 10" key="1">
    <citation type="submission" date="2016-03" db="EMBL/GenBank/DDBJ databases">
        <title>Comparative genomics of Pseudogymnoascus destructans, the fungus causing white-nose syndrome of bats.</title>
        <authorList>
            <person name="Palmer J.M."/>
            <person name="Drees K.P."/>
            <person name="Foster J.T."/>
            <person name="Lindner D.L."/>
        </authorList>
    </citation>
    <scope>NUCLEOTIDE SEQUENCE [LARGE SCALE GENOMIC DNA]</scope>
    <source>
        <strain evidence="9 10">UAMH 10579</strain>
    </source>
</reference>
<comment type="subcellular location">
    <subcellularLocation>
        <location evidence="1">Membrane</location>
        <topology evidence="1">Multi-pass membrane protein</topology>
    </subcellularLocation>
</comment>
<feature type="compositionally biased region" description="Basic and acidic residues" evidence="6">
    <location>
        <begin position="351"/>
        <end position="360"/>
    </location>
</feature>
<name>A0A1B8GFN3_9PEZI</name>
<evidence type="ECO:0000256" key="2">
    <source>
        <dbReference type="ARBA" id="ARBA00022692"/>
    </source>
</evidence>
<feature type="transmembrane region" description="Helical" evidence="7">
    <location>
        <begin position="199"/>
        <end position="221"/>
    </location>
</feature>
<organism evidence="9 10">
    <name type="scientific">Pseudogymnoascus verrucosus</name>
    <dbReference type="NCBI Taxonomy" id="342668"/>
    <lineage>
        <taxon>Eukaryota</taxon>
        <taxon>Fungi</taxon>
        <taxon>Dikarya</taxon>
        <taxon>Ascomycota</taxon>
        <taxon>Pezizomycotina</taxon>
        <taxon>Leotiomycetes</taxon>
        <taxon>Thelebolales</taxon>
        <taxon>Thelebolaceae</taxon>
        <taxon>Pseudogymnoascus</taxon>
    </lineage>
</organism>
<dbReference type="STRING" id="342668.A0A1B8GFN3"/>
<dbReference type="AlphaFoldDB" id="A0A1B8GFN3"/>
<feature type="transmembrane region" description="Helical" evidence="7">
    <location>
        <begin position="102"/>
        <end position="120"/>
    </location>
</feature>
<keyword evidence="3 7" id="KW-1133">Transmembrane helix</keyword>
<feature type="compositionally biased region" description="Basic and acidic residues" evidence="6">
    <location>
        <begin position="327"/>
        <end position="336"/>
    </location>
</feature>
<dbReference type="PANTHER" id="PTHR33048:SF55">
    <property type="entry name" value="INTEGRAL MEMBRANE PROTEIN"/>
    <property type="match status" value="1"/>
</dbReference>
<evidence type="ECO:0000256" key="7">
    <source>
        <dbReference type="SAM" id="Phobius"/>
    </source>
</evidence>
<evidence type="ECO:0000313" key="10">
    <source>
        <dbReference type="Proteomes" id="UP000091956"/>
    </source>
</evidence>
<protein>
    <recommendedName>
        <fullName evidence="8">Rhodopsin domain-containing protein</fullName>
    </recommendedName>
</protein>
<feature type="transmembrane region" description="Helical" evidence="7">
    <location>
        <begin position="6"/>
        <end position="30"/>
    </location>
</feature>
<dbReference type="InterPro" id="IPR052337">
    <property type="entry name" value="SAT4-like"/>
</dbReference>
<dbReference type="InterPro" id="IPR049326">
    <property type="entry name" value="Rhodopsin_dom_fungi"/>
</dbReference>
<comment type="similarity">
    <text evidence="5">Belongs to the SAT4 family.</text>
</comment>
<dbReference type="GeneID" id="28841351"/>
<feature type="transmembrane region" description="Helical" evidence="7">
    <location>
        <begin position="132"/>
        <end position="153"/>
    </location>
</feature>
<evidence type="ECO:0000259" key="8">
    <source>
        <dbReference type="Pfam" id="PF20684"/>
    </source>
</evidence>
<dbReference type="Pfam" id="PF20684">
    <property type="entry name" value="Fung_rhodopsin"/>
    <property type="match status" value="1"/>
</dbReference>
<reference evidence="10" key="2">
    <citation type="journal article" date="2018" name="Nat. Commun.">
        <title>Extreme sensitivity to ultraviolet light in the fungal pathogen causing white-nose syndrome of bats.</title>
        <authorList>
            <person name="Palmer J.M."/>
            <person name="Drees K.P."/>
            <person name="Foster J.T."/>
            <person name="Lindner D.L."/>
        </authorList>
    </citation>
    <scope>NUCLEOTIDE SEQUENCE [LARGE SCALE GENOMIC DNA]</scope>
    <source>
        <strain evidence="10">UAMH 10579</strain>
    </source>
</reference>
<dbReference type="EMBL" id="KV460242">
    <property type="protein sequence ID" value="OBT94613.2"/>
    <property type="molecule type" value="Genomic_DNA"/>
</dbReference>
<evidence type="ECO:0000313" key="9">
    <source>
        <dbReference type="EMBL" id="OBT94613.2"/>
    </source>
</evidence>
<keyword evidence="4 7" id="KW-0472">Membrane</keyword>
<gene>
    <name evidence="9" type="ORF">VE01_07965</name>
</gene>
<evidence type="ECO:0000256" key="5">
    <source>
        <dbReference type="ARBA" id="ARBA00038359"/>
    </source>
</evidence>
<evidence type="ECO:0000256" key="3">
    <source>
        <dbReference type="ARBA" id="ARBA00022989"/>
    </source>
</evidence>